<sequence>MEPVTSVVDKLKGFVKSSEDFARGLFDWRHNSNRRTPIEILKRLQREAFSDIMKLRDRQDKVERVLTFYKSSKGSPFEEASTHVKGKVDVRGGFFIMDGVDEQKHDAIQRSEFMASEKGQDDMFGSSLSLAKVFYAAHISNWFSAIAIPMGAQCRDVGVATSSHQERALTDYSEFGPPLLNQYNGGAIGIMVRKSNVAASLAQESRPSSQNTSLGAFAVPVSIFKRNRHSETSVEEDSPRSRERHILDESIALMFNSELDESTRIGGWIETKKSNPRDFQWAVTMCDTPEDEFGWGLTLGGLAQSPKILEHFQVETFFNLNIGKRFKLQPALLYVKDGATQFPALMQLVPMIDFTLDCHIYTLLLLLRTQILTAAKYAVEF</sequence>
<name>A0AAW2M353_SESRA</name>
<reference evidence="1" key="2">
    <citation type="journal article" date="2024" name="Plant">
        <title>Genomic evolution and insights into agronomic trait innovations of Sesamum species.</title>
        <authorList>
            <person name="Miao H."/>
            <person name="Wang L."/>
            <person name="Qu L."/>
            <person name="Liu H."/>
            <person name="Sun Y."/>
            <person name="Le M."/>
            <person name="Wang Q."/>
            <person name="Wei S."/>
            <person name="Zheng Y."/>
            <person name="Lin W."/>
            <person name="Duan Y."/>
            <person name="Cao H."/>
            <person name="Xiong S."/>
            <person name="Wang X."/>
            <person name="Wei L."/>
            <person name="Li C."/>
            <person name="Ma Q."/>
            <person name="Ju M."/>
            <person name="Zhao R."/>
            <person name="Li G."/>
            <person name="Mu C."/>
            <person name="Tian Q."/>
            <person name="Mei H."/>
            <person name="Zhang T."/>
            <person name="Gao T."/>
            <person name="Zhang H."/>
        </authorList>
    </citation>
    <scope>NUCLEOTIDE SEQUENCE</scope>
    <source>
        <strain evidence="1">G02</strain>
    </source>
</reference>
<protein>
    <submittedName>
        <fullName evidence="1">Uncharacterized protein</fullName>
    </submittedName>
</protein>
<dbReference type="PANTHER" id="PTHR35097:SF1">
    <property type="entry name" value="GDSL ESTERASE_LIPASE"/>
    <property type="match status" value="1"/>
</dbReference>
<dbReference type="AlphaFoldDB" id="A0AAW2M353"/>
<organism evidence="1">
    <name type="scientific">Sesamum radiatum</name>
    <name type="common">Black benniseed</name>
    <dbReference type="NCBI Taxonomy" id="300843"/>
    <lineage>
        <taxon>Eukaryota</taxon>
        <taxon>Viridiplantae</taxon>
        <taxon>Streptophyta</taxon>
        <taxon>Embryophyta</taxon>
        <taxon>Tracheophyta</taxon>
        <taxon>Spermatophyta</taxon>
        <taxon>Magnoliopsida</taxon>
        <taxon>eudicotyledons</taxon>
        <taxon>Gunneridae</taxon>
        <taxon>Pentapetalae</taxon>
        <taxon>asterids</taxon>
        <taxon>lamiids</taxon>
        <taxon>Lamiales</taxon>
        <taxon>Pedaliaceae</taxon>
        <taxon>Sesamum</taxon>
    </lineage>
</organism>
<gene>
    <name evidence="1" type="ORF">Sradi_5160000</name>
</gene>
<reference evidence="1" key="1">
    <citation type="submission" date="2020-06" db="EMBL/GenBank/DDBJ databases">
        <authorList>
            <person name="Li T."/>
            <person name="Hu X."/>
            <person name="Zhang T."/>
            <person name="Song X."/>
            <person name="Zhang H."/>
            <person name="Dai N."/>
            <person name="Sheng W."/>
            <person name="Hou X."/>
            <person name="Wei L."/>
        </authorList>
    </citation>
    <scope>NUCLEOTIDE SEQUENCE</scope>
    <source>
        <strain evidence="1">G02</strain>
        <tissue evidence="1">Leaf</tissue>
    </source>
</reference>
<accession>A0AAW2M353</accession>
<proteinExistence type="predicted"/>
<dbReference type="EMBL" id="JACGWJ010000023">
    <property type="protein sequence ID" value="KAL0325907.1"/>
    <property type="molecule type" value="Genomic_DNA"/>
</dbReference>
<comment type="caution">
    <text evidence="1">The sequence shown here is derived from an EMBL/GenBank/DDBJ whole genome shotgun (WGS) entry which is preliminary data.</text>
</comment>
<evidence type="ECO:0000313" key="1">
    <source>
        <dbReference type="EMBL" id="KAL0325907.1"/>
    </source>
</evidence>
<dbReference type="PANTHER" id="PTHR35097">
    <property type="entry name" value="GDSL ESTERASE/LIPASE"/>
    <property type="match status" value="1"/>
</dbReference>